<evidence type="ECO:0000256" key="9">
    <source>
        <dbReference type="ARBA" id="ARBA00023136"/>
    </source>
</evidence>
<dbReference type="RefSeq" id="WP_188072338.1">
    <property type="nucleotide sequence ID" value="NZ_BSPS01000003.1"/>
</dbReference>
<dbReference type="Proteomes" id="UP000571950">
    <property type="component" value="Unassembled WGS sequence"/>
</dbReference>
<keyword evidence="3 11" id="KW-1134">Transmembrane beta strand</keyword>
<sequence length="833" mass="89601">MSAVHRKGRNLKLLTAALLASATCAGDVLAQEQAADTGGIQDVVVTARKRAETTQDVPVAVTAISAEKILNYDLSNLERVAAQTPSFVIGRSPSGSGATLVLRGIGSNTTSIGLEQSVAVIVDGAYYGQGRTINEGFFDLGRLEILKGPQALFFGKNATAGVVSITTADPGDRLEVIARAGYEFKAQQMVGEAILSTPVSDTLGVRLAMRASKMGRGYFDQIGTDQIYPTSDRISTAQVVTPTNHVSGPAGDDRGKEFYVRGTVKWEPTSDFTATVKANFGTNEIDNPSAASVLYYCPTGASAGNPAIACGRSFRSSANRFPAAIAASVPYANASGQTGNSYRSWAVNANLNWQLDALSLSSVTNYNWNRNIFQFDGDSVSRAGAPGVFATEWSTYHAFSEELRALTSYDGPVNAMLGGYYQKTKRDYLAWTASGGLENSGAPQSWQRYLANSKDSQTKGETIAAFGQVIVNPSDRIELTGGVRYTHETKDSYFLQPYSHPIRVAQGIFLPNTRIDSNLSFDNWSPEATISFKPVRDITLYGAYKTAYKSGGFSNSGILSPSAGLADFEFDPEKAKGFEVGVKTMLFDRQLRFNVIAYSYKYSNLQLDFFRSDTFAFTTINAGSARTRGVELEFEYAPRSIDGLDIHGTLNYNRARYGDAIGAPCYAGQTRDRGCNLVYVDDGSANGTARPFNPATDAAANRQNLKGSPTANAPEWTASLGVNYETPISAGWTLGLSADGRYSASYLASAFGNPYTRQHRYVSLDASLRLSSEDERWELAVIGKNLTNRWYATGGTDAPNTGGGTGTLSGTIADQIGFASQPRTVQVQATFRY</sequence>
<dbReference type="EMBL" id="JACIDT010000008">
    <property type="protein sequence ID" value="MBB3926836.1"/>
    <property type="molecule type" value="Genomic_DNA"/>
</dbReference>
<dbReference type="InterPro" id="IPR000531">
    <property type="entry name" value="Beta-barrel_TonB"/>
</dbReference>
<evidence type="ECO:0000256" key="5">
    <source>
        <dbReference type="ARBA" id="ARBA00022692"/>
    </source>
</evidence>
<evidence type="ECO:0000256" key="7">
    <source>
        <dbReference type="ARBA" id="ARBA00023065"/>
    </source>
</evidence>
<keyword evidence="7" id="KW-0406">Ion transport</keyword>
<comment type="subcellular location">
    <subcellularLocation>
        <location evidence="1 11">Cell outer membrane</location>
        <topology evidence="1 11">Multi-pass membrane protein</topology>
    </subcellularLocation>
</comment>
<keyword evidence="5 11" id="KW-0812">Transmembrane</keyword>
<keyword evidence="2 11" id="KW-0813">Transport</keyword>
<keyword evidence="13" id="KW-0732">Signal</keyword>
<evidence type="ECO:0000259" key="15">
    <source>
        <dbReference type="Pfam" id="PF07715"/>
    </source>
</evidence>
<dbReference type="GO" id="GO:0006826">
    <property type="term" value="P:iron ion transport"/>
    <property type="evidence" value="ECO:0007669"/>
    <property type="project" value="UniProtKB-KW"/>
</dbReference>
<organism evidence="16 17">
    <name type="scientific">Sphingobium jiangsuense</name>
    <dbReference type="NCBI Taxonomy" id="870476"/>
    <lineage>
        <taxon>Bacteria</taxon>
        <taxon>Pseudomonadati</taxon>
        <taxon>Pseudomonadota</taxon>
        <taxon>Alphaproteobacteria</taxon>
        <taxon>Sphingomonadales</taxon>
        <taxon>Sphingomonadaceae</taxon>
        <taxon>Sphingobium</taxon>
    </lineage>
</organism>
<evidence type="ECO:0000256" key="13">
    <source>
        <dbReference type="SAM" id="SignalP"/>
    </source>
</evidence>
<dbReference type="AlphaFoldDB" id="A0A7W6BH13"/>
<evidence type="ECO:0000256" key="10">
    <source>
        <dbReference type="ARBA" id="ARBA00023237"/>
    </source>
</evidence>
<keyword evidence="10 11" id="KW-0998">Cell outer membrane</keyword>
<keyword evidence="16" id="KW-0675">Receptor</keyword>
<keyword evidence="9 11" id="KW-0472">Membrane</keyword>
<dbReference type="InterPro" id="IPR012910">
    <property type="entry name" value="Plug_dom"/>
</dbReference>
<reference evidence="16 17" key="1">
    <citation type="submission" date="2020-08" db="EMBL/GenBank/DDBJ databases">
        <title>Genomic Encyclopedia of Type Strains, Phase IV (KMG-IV): sequencing the most valuable type-strain genomes for metagenomic binning, comparative biology and taxonomic classification.</title>
        <authorList>
            <person name="Goeker M."/>
        </authorList>
    </citation>
    <scope>NUCLEOTIDE SEQUENCE [LARGE SCALE GENOMIC DNA]</scope>
    <source>
        <strain evidence="16 17">DSM 26189</strain>
    </source>
</reference>
<evidence type="ECO:0000256" key="2">
    <source>
        <dbReference type="ARBA" id="ARBA00022448"/>
    </source>
</evidence>
<gene>
    <name evidence="16" type="ORF">GGR43_002559</name>
</gene>
<evidence type="ECO:0000256" key="12">
    <source>
        <dbReference type="RuleBase" id="RU003357"/>
    </source>
</evidence>
<keyword evidence="4" id="KW-0410">Iron transport</keyword>
<comment type="caution">
    <text evidence="16">The sequence shown here is derived from an EMBL/GenBank/DDBJ whole genome shotgun (WGS) entry which is preliminary data.</text>
</comment>
<evidence type="ECO:0000256" key="8">
    <source>
        <dbReference type="ARBA" id="ARBA00023077"/>
    </source>
</evidence>
<evidence type="ECO:0000313" key="16">
    <source>
        <dbReference type="EMBL" id="MBB3926836.1"/>
    </source>
</evidence>
<feature type="chain" id="PRO_5030841714" evidence="13">
    <location>
        <begin position="31"/>
        <end position="833"/>
    </location>
</feature>
<dbReference type="Pfam" id="PF07715">
    <property type="entry name" value="Plug"/>
    <property type="match status" value="1"/>
</dbReference>
<dbReference type="GO" id="GO:0009279">
    <property type="term" value="C:cell outer membrane"/>
    <property type="evidence" value="ECO:0007669"/>
    <property type="project" value="UniProtKB-SubCell"/>
</dbReference>
<feature type="signal peptide" evidence="13">
    <location>
        <begin position="1"/>
        <end position="30"/>
    </location>
</feature>
<evidence type="ECO:0000256" key="4">
    <source>
        <dbReference type="ARBA" id="ARBA00022496"/>
    </source>
</evidence>
<accession>A0A7W6BH13</accession>
<dbReference type="Gene3D" id="2.40.170.20">
    <property type="entry name" value="TonB-dependent receptor, beta-barrel domain"/>
    <property type="match status" value="1"/>
</dbReference>
<comment type="similarity">
    <text evidence="11 12">Belongs to the TonB-dependent receptor family.</text>
</comment>
<dbReference type="PANTHER" id="PTHR32552">
    <property type="entry name" value="FERRICHROME IRON RECEPTOR-RELATED"/>
    <property type="match status" value="1"/>
</dbReference>
<name>A0A7W6BH13_9SPHN</name>
<feature type="domain" description="TonB-dependent receptor-like beta-barrel" evidence="14">
    <location>
        <begin position="330"/>
        <end position="786"/>
    </location>
</feature>
<keyword evidence="8 12" id="KW-0798">TonB box</keyword>
<dbReference type="PROSITE" id="PS52016">
    <property type="entry name" value="TONB_DEPENDENT_REC_3"/>
    <property type="match status" value="1"/>
</dbReference>
<feature type="domain" description="TonB-dependent receptor plug" evidence="15">
    <location>
        <begin position="54"/>
        <end position="162"/>
    </location>
</feature>
<dbReference type="Pfam" id="PF00593">
    <property type="entry name" value="TonB_dep_Rec_b-barrel"/>
    <property type="match status" value="1"/>
</dbReference>
<dbReference type="SUPFAM" id="SSF56935">
    <property type="entry name" value="Porins"/>
    <property type="match status" value="1"/>
</dbReference>
<evidence type="ECO:0000313" key="17">
    <source>
        <dbReference type="Proteomes" id="UP000571950"/>
    </source>
</evidence>
<evidence type="ECO:0000259" key="14">
    <source>
        <dbReference type="Pfam" id="PF00593"/>
    </source>
</evidence>
<protein>
    <submittedName>
        <fullName evidence="16">Outer membrane receptor protein involved in Fe transport</fullName>
    </submittedName>
</protein>
<evidence type="ECO:0000256" key="6">
    <source>
        <dbReference type="ARBA" id="ARBA00023004"/>
    </source>
</evidence>
<evidence type="ECO:0000256" key="3">
    <source>
        <dbReference type="ARBA" id="ARBA00022452"/>
    </source>
</evidence>
<dbReference type="InterPro" id="IPR039426">
    <property type="entry name" value="TonB-dep_rcpt-like"/>
</dbReference>
<dbReference type="PANTHER" id="PTHR32552:SF81">
    <property type="entry name" value="TONB-DEPENDENT OUTER MEMBRANE RECEPTOR"/>
    <property type="match status" value="1"/>
</dbReference>
<evidence type="ECO:0000256" key="1">
    <source>
        <dbReference type="ARBA" id="ARBA00004571"/>
    </source>
</evidence>
<proteinExistence type="inferred from homology"/>
<keyword evidence="6" id="KW-0408">Iron</keyword>
<dbReference type="InterPro" id="IPR036942">
    <property type="entry name" value="Beta-barrel_TonB_sf"/>
</dbReference>
<evidence type="ECO:0000256" key="11">
    <source>
        <dbReference type="PROSITE-ProRule" id="PRU01360"/>
    </source>
</evidence>
<keyword evidence="17" id="KW-1185">Reference proteome</keyword>